<evidence type="ECO:0000313" key="2">
    <source>
        <dbReference type="Proteomes" id="UP001595999"/>
    </source>
</evidence>
<reference evidence="2" key="1">
    <citation type="journal article" date="2019" name="Int. J. Syst. Evol. Microbiol.">
        <title>The Global Catalogue of Microorganisms (GCM) 10K type strain sequencing project: providing services to taxonomists for standard genome sequencing and annotation.</title>
        <authorList>
            <consortium name="The Broad Institute Genomics Platform"/>
            <consortium name="The Broad Institute Genome Sequencing Center for Infectious Disease"/>
            <person name="Wu L."/>
            <person name="Ma J."/>
        </authorList>
    </citation>
    <scope>NUCLEOTIDE SEQUENCE [LARGE SCALE GENOMIC DNA]</scope>
    <source>
        <strain evidence="2">CGMCC 4.7608</strain>
    </source>
</reference>
<gene>
    <name evidence="1" type="ORF">ACFO0R_12750</name>
</gene>
<accession>A0ABV8ZVF8</accession>
<dbReference type="EMBL" id="JBHSEK010000007">
    <property type="protein sequence ID" value="MFC4490485.1"/>
    <property type="molecule type" value="Genomic_DNA"/>
</dbReference>
<organism evidence="1 2">
    <name type="scientific">Chromobacterium aquaticum</name>
    <dbReference type="NCBI Taxonomy" id="467180"/>
    <lineage>
        <taxon>Bacteria</taxon>
        <taxon>Pseudomonadati</taxon>
        <taxon>Pseudomonadota</taxon>
        <taxon>Betaproteobacteria</taxon>
        <taxon>Neisseriales</taxon>
        <taxon>Chromobacteriaceae</taxon>
        <taxon>Chromobacterium</taxon>
    </lineage>
</organism>
<name>A0ABV8ZVF8_9NEIS</name>
<evidence type="ECO:0000313" key="1">
    <source>
        <dbReference type="EMBL" id="MFC4490485.1"/>
    </source>
</evidence>
<keyword evidence="2" id="KW-1185">Reference proteome</keyword>
<comment type="caution">
    <text evidence="1">The sequence shown here is derived from an EMBL/GenBank/DDBJ whole genome shotgun (WGS) entry which is preliminary data.</text>
</comment>
<sequence>MSQSLSSRYSALPSLTVLPFVRRLPQRARIHCWQVPPIQDYGEACEMGREYAAHLLRLLHDCPQHAGNGLLGLIASDIDYADASAAKGFWVGFFDCLEQAMLLASDLVDGFVLAAMLNARRPAAKPPRRRGPRRRSTPSDS</sequence>
<protein>
    <submittedName>
        <fullName evidence="1">Uncharacterized protein</fullName>
    </submittedName>
</protein>
<dbReference type="RefSeq" id="WP_231462753.1">
    <property type="nucleotide sequence ID" value="NZ_JAJOHW010000085.1"/>
</dbReference>
<dbReference type="Proteomes" id="UP001595999">
    <property type="component" value="Unassembled WGS sequence"/>
</dbReference>
<proteinExistence type="predicted"/>